<gene>
    <name evidence="1" type="ORF">ACFQJ4_03750</name>
</gene>
<keyword evidence="2" id="KW-1185">Reference proteome</keyword>
<dbReference type="GeneID" id="88845365"/>
<evidence type="ECO:0000313" key="1">
    <source>
        <dbReference type="EMBL" id="MFC7234426.1"/>
    </source>
</evidence>
<dbReference type="Proteomes" id="UP001596398">
    <property type="component" value="Unassembled WGS sequence"/>
</dbReference>
<organism evidence="1 2">
    <name type="scientific">Halosegnis marinus</name>
    <dbReference type="NCBI Taxonomy" id="3034023"/>
    <lineage>
        <taxon>Archaea</taxon>
        <taxon>Methanobacteriati</taxon>
        <taxon>Methanobacteriota</taxon>
        <taxon>Stenosarchaea group</taxon>
        <taxon>Halobacteria</taxon>
        <taxon>Halobacteriales</taxon>
        <taxon>Natronomonadaceae</taxon>
        <taxon>Halosegnis</taxon>
    </lineage>
</organism>
<comment type="caution">
    <text evidence="1">The sequence shown here is derived from an EMBL/GenBank/DDBJ whole genome shotgun (WGS) entry which is preliminary data.</text>
</comment>
<protein>
    <submittedName>
        <fullName evidence="1">Uncharacterized protein</fullName>
    </submittedName>
</protein>
<dbReference type="AlphaFoldDB" id="A0ABD5ZLY9"/>
<dbReference type="EMBL" id="JBHTAP010000001">
    <property type="protein sequence ID" value="MFC7234426.1"/>
    <property type="molecule type" value="Genomic_DNA"/>
</dbReference>
<name>A0ABD5ZLY9_9EURY</name>
<evidence type="ECO:0000313" key="2">
    <source>
        <dbReference type="Proteomes" id="UP001596398"/>
    </source>
</evidence>
<reference evidence="1 2" key="1">
    <citation type="journal article" date="2019" name="Int. J. Syst. Evol. Microbiol.">
        <title>The Global Catalogue of Microorganisms (GCM) 10K type strain sequencing project: providing services to taxonomists for standard genome sequencing and annotation.</title>
        <authorList>
            <consortium name="The Broad Institute Genomics Platform"/>
            <consortium name="The Broad Institute Genome Sequencing Center for Infectious Disease"/>
            <person name="Wu L."/>
            <person name="Ma J."/>
        </authorList>
    </citation>
    <scope>NUCLEOTIDE SEQUENCE [LARGE SCALE GENOMIC DNA]</scope>
    <source>
        <strain evidence="1 2">DT85</strain>
    </source>
</reference>
<dbReference type="RefSeq" id="WP_337250417.1">
    <property type="nucleotide sequence ID" value="NZ_CP119802.1"/>
</dbReference>
<sequence length="63" mass="7221">METRVSRLEIEPFLERAAPHFDLVFMGASRDRSAASRLLSPPTFERLDDLDADVAVVDRNVRY</sequence>
<proteinExistence type="predicted"/>
<accession>A0ABD5ZLY9</accession>